<sequence length="221" mass="25306">MNISEAIRHRKSTRAFLTKEVEQDKIVRILETARHAPSGANTQPWQVAVVSGQQKKELQERMIAAFDKGEQETKDYHYYPEKWAVPYSGRRTSCGMQLYSALGIERQDRKRRRMQWVANYRAFDAPVMLLFFIDSSLATGSYIDYGMFLQSLMLAALDEGLATCPQAALAEYPNLVRQTLGYPDNALLLCGVALGYEDREAAINQYRTPREPVEKFTKFFS</sequence>
<dbReference type="AlphaFoldDB" id="A0A1M7Y3E1"/>
<protein>
    <submittedName>
        <fullName evidence="7">Nitroreductase</fullName>
    </submittedName>
</protein>
<dbReference type="Pfam" id="PF00881">
    <property type="entry name" value="Nitroreductase"/>
    <property type="match status" value="1"/>
</dbReference>
<evidence type="ECO:0000313" key="7">
    <source>
        <dbReference type="EMBL" id="SHO46446.1"/>
    </source>
</evidence>
<comment type="similarity">
    <text evidence="2">Belongs to the nitroreductase family.</text>
</comment>
<evidence type="ECO:0000256" key="2">
    <source>
        <dbReference type="ARBA" id="ARBA00007118"/>
    </source>
</evidence>
<name>A0A1M7Y3E1_9BACT</name>
<evidence type="ECO:0000256" key="1">
    <source>
        <dbReference type="ARBA" id="ARBA00001917"/>
    </source>
</evidence>
<evidence type="ECO:0000256" key="5">
    <source>
        <dbReference type="ARBA" id="ARBA00023002"/>
    </source>
</evidence>
<dbReference type="RefSeq" id="WP_073612880.1">
    <property type="nucleotide sequence ID" value="NZ_FRFE01000005.1"/>
</dbReference>
<keyword evidence="8" id="KW-1185">Reference proteome</keyword>
<dbReference type="PANTHER" id="PTHR43673:SF2">
    <property type="entry name" value="NITROREDUCTASE"/>
    <property type="match status" value="1"/>
</dbReference>
<evidence type="ECO:0000313" key="8">
    <source>
        <dbReference type="Proteomes" id="UP000184603"/>
    </source>
</evidence>
<dbReference type="EMBL" id="FRFE01000005">
    <property type="protein sequence ID" value="SHO46446.1"/>
    <property type="molecule type" value="Genomic_DNA"/>
</dbReference>
<organism evidence="7 8">
    <name type="scientific">Desulfopila aestuarii DSM 18488</name>
    <dbReference type="NCBI Taxonomy" id="1121416"/>
    <lineage>
        <taxon>Bacteria</taxon>
        <taxon>Pseudomonadati</taxon>
        <taxon>Thermodesulfobacteriota</taxon>
        <taxon>Desulfobulbia</taxon>
        <taxon>Desulfobulbales</taxon>
        <taxon>Desulfocapsaceae</taxon>
        <taxon>Desulfopila</taxon>
    </lineage>
</organism>
<evidence type="ECO:0000259" key="6">
    <source>
        <dbReference type="Pfam" id="PF00881"/>
    </source>
</evidence>
<proteinExistence type="inferred from homology"/>
<comment type="cofactor">
    <cofactor evidence="1">
        <name>FMN</name>
        <dbReference type="ChEBI" id="CHEBI:58210"/>
    </cofactor>
</comment>
<keyword evidence="4" id="KW-0288">FMN</keyword>
<accession>A0A1M7Y3E1</accession>
<dbReference type="CDD" id="cd02136">
    <property type="entry name" value="PnbA_NfnB-like"/>
    <property type="match status" value="1"/>
</dbReference>
<dbReference type="Proteomes" id="UP000184603">
    <property type="component" value="Unassembled WGS sequence"/>
</dbReference>
<keyword evidence="3" id="KW-0285">Flavoprotein</keyword>
<dbReference type="SUPFAM" id="SSF55469">
    <property type="entry name" value="FMN-dependent nitroreductase-like"/>
    <property type="match status" value="1"/>
</dbReference>
<gene>
    <name evidence="7" type="ORF">SAMN02745220_01501</name>
</gene>
<evidence type="ECO:0000256" key="4">
    <source>
        <dbReference type="ARBA" id="ARBA00022643"/>
    </source>
</evidence>
<dbReference type="GO" id="GO:0016491">
    <property type="term" value="F:oxidoreductase activity"/>
    <property type="evidence" value="ECO:0007669"/>
    <property type="project" value="UniProtKB-KW"/>
</dbReference>
<dbReference type="InterPro" id="IPR029479">
    <property type="entry name" value="Nitroreductase"/>
</dbReference>
<feature type="domain" description="Nitroreductase" evidence="6">
    <location>
        <begin position="7"/>
        <end position="196"/>
    </location>
</feature>
<evidence type="ECO:0000256" key="3">
    <source>
        <dbReference type="ARBA" id="ARBA00022630"/>
    </source>
</evidence>
<dbReference type="STRING" id="1121416.SAMN02745220_01501"/>
<dbReference type="Gene3D" id="3.40.109.10">
    <property type="entry name" value="NADH Oxidase"/>
    <property type="match status" value="1"/>
</dbReference>
<dbReference type="InterPro" id="IPR000415">
    <property type="entry name" value="Nitroreductase-like"/>
</dbReference>
<dbReference type="OrthoDB" id="9798230at2"/>
<keyword evidence="5" id="KW-0560">Oxidoreductase</keyword>
<reference evidence="7 8" key="1">
    <citation type="submission" date="2016-12" db="EMBL/GenBank/DDBJ databases">
        <authorList>
            <person name="Song W.-J."/>
            <person name="Kurnit D.M."/>
        </authorList>
    </citation>
    <scope>NUCLEOTIDE SEQUENCE [LARGE SCALE GENOMIC DNA]</scope>
    <source>
        <strain evidence="7 8">DSM 18488</strain>
    </source>
</reference>
<dbReference type="PANTHER" id="PTHR43673">
    <property type="entry name" value="NAD(P)H NITROREDUCTASE YDGI-RELATED"/>
    <property type="match status" value="1"/>
</dbReference>